<dbReference type="RefSeq" id="WP_154543267.1">
    <property type="nucleotide sequence ID" value="NZ_JAQYQY010000001.1"/>
</dbReference>
<gene>
    <name evidence="5" type="primary">ubiE</name>
    <name evidence="4" type="synonym">menG</name>
    <name evidence="5" type="ORF">FYJ63_01900</name>
</gene>
<evidence type="ECO:0000256" key="2">
    <source>
        <dbReference type="ARBA" id="ARBA00022679"/>
    </source>
</evidence>
<name>A0A7K0K0P6_9ACTO</name>
<feature type="binding site" evidence="4">
    <location>
        <position position="79"/>
    </location>
    <ligand>
        <name>S-adenosyl-L-methionine</name>
        <dbReference type="ChEBI" id="CHEBI:59789"/>
    </ligand>
</feature>
<dbReference type="CDD" id="cd02440">
    <property type="entry name" value="AdoMet_MTases"/>
    <property type="match status" value="1"/>
</dbReference>
<comment type="pathway">
    <text evidence="4">Quinol/quinone metabolism; menaquinone biosynthesis; menaquinol from 1,4-dihydroxy-2-naphthoate: step 2/2.</text>
</comment>
<dbReference type="PROSITE" id="PS51608">
    <property type="entry name" value="SAM_MT_UBIE"/>
    <property type="match status" value="1"/>
</dbReference>
<comment type="similarity">
    <text evidence="4">Belongs to the class I-like SAM-binding methyltransferase superfamily. MenG/UbiE family.</text>
</comment>
<protein>
    <recommendedName>
        <fullName evidence="4">Demethylmenaquinone methyltransferase</fullName>
        <ecNumber evidence="4">2.1.1.163</ecNumber>
    </recommendedName>
</protein>
<feature type="binding site" evidence="4">
    <location>
        <position position="61"/>
    </location>
    <ligand>
        <name>S-adenosyl-L-methionine</name>
        <dbReference type="ChEBI" id="CHEBI:59789"/>
    </ligand>
</feature>
<dbReference type="NCBIfam" id="TIGR01934">
    <property type="entry name" value="MenG_MenH_UbiE"/>
    <property type="match status" value="1"/>
</dbReference>
<dbReference type="EC" id="2.1.1.163" evidence="4"/>
<evidence type="ECO:0000256" key="3">
    <source>
        <dbReference type="ARBA" id="ARBA00022691"/>
    </source>
</evidence>
<feature type="binding site" evidence="4">
    <location>
        <begin position="101"/>
        <end position="102"/>
    </location>
    <ligand>
        <name>S-adenosyl-L-methionine</name>
        <dbReference type="ChEBI" id="CHEBI:59789"/>
    </ligand>
</feature>
<dbReference type="PROSITE" id="PS01184">
    <property type="entry name" value="UBIE_2"/>
    <property type="match status" value="1"/>
</dbReference>
<dbReference type="HAMAP" id="MF_01813">
    <property type="entry name" value="MenG_UbiE_methyltr"/>
    <property type="match status" value="1"/>
</dbReference>
<dbReference type="InterPro" id="IPR004033">
    <property type="entry name" value="UbiE/COQ5_MeTrFase"/>
</dbReference>
<dbReference type="Proteomes" id="UP000442535">
    <property type="component" value="Unassembled WGS sequence"/>
</dbReference>
<dbReference type="NCBIfam" id="NF001244">
    <property type="entry name" value="PRK00216.1-5"/>
    <property type="match status" value="1"/>
</dbReference>
<keyword evidence="3 4" id="KW-0949">S-adenosyl-L-methionine</keyword>
<keyword evidence="6" id="KW-1185">Reference proteome</keyword>
<dbReference type="GO" id="GO:0009234">
    <property type="term" value="P:menaquinone biosynthetic process"/>
    <property type="evidence" value="ECO:0007669"/>
    <property type="project" value="UniProtKB-UniRule"/>
</dbReference>
<proteinExistence type="inferred from homology"/>
<organism evidence="5 6">
    <name type="scientific">Mobiluncus porci</name>
    <dbReference type="NCBI Taxonomy" id="2652278"/>
    <lineage>
        <taxon>Bacteria</taxon>
        <taxon>Bacillati</taxon>
        <taxon>Actinomycetota</taxon>
        <taxon>Actinomycetes</taxon>
        <taxon>Actinomycetales</taxon>
        <taxon>Actinomycetaceae</taxon>
        <taxon>Mobiluncus</taxon>
    </lineage>
</organism>
<evidence type="ECO:0000313" key="5">
    <source>
        <dbReference type="EMBL" id="MST49014.1"/>
    </source>
</evidence>
<reference evidence="5 6" key="1">
    <citation type="submission" date="2019-08" db="EMBL/GenBank/DDBJ databases">
        <title>In-depth cultivation of the pig gut microbiome towards novel bacterial diversity and tailored functional studies.</title>
        <authorList>
            <person name="Wylensek D."/>
            <person name="Hitch T.C.A."/>
            <person name="Clavel T."/>
        </authorList>
    </citation>
    <scope>NUCLEOTIDE SEQUENCE [LARGE SCALE GENOMIC DNA]</scope>
    <source>
        <strain evidence="5 6">RF-GAM-744-WT-7</strain>
    </source>
</reference>
<dbReference type="PANTHER" id="PTHR43591">
    <property type="entry name" value="METHYLTRANSFERASE"/>
    <property type="match status" value="1"/>
</dbReference>
<accession>A0A7K0K0P6</accession>
<evidence type="ECO:0000256" key="1">
    <source>
        <dbReference type="ARBA" id="ARBA00022603"/>
    </source>
</evidence>
<dbReference type="PANTHER" id="PTHR43591:SF24">
    <property type="entry name" value="2-METHOXY-6-POLYPRENYL-1,4-BENZOQUINOL METHYLASE, MITOCHONDRIAL"/>
    <property type="match status" value="1"/>
</dbReference>
<keyword evidence="2 4" id="KW-0808">Transferase</keyword>
<dbReference type="GO" id="GO:0032259">
    <property type="term" value="P:methylation"/>
    <property type="evidence" value="ECO:0007669"/>
    <property type="project" value="UniProtKB-KW"/>
</dbReference>
<comment type="caution">
    <text evidence="5">The sequence shown here is derived from an EMBL/GenBank/DDBJ whole genome shotgun (WGS) entry which is preliminary data.</text>
</comment>
<comment type="function">
    <text evidence="4">Methyltransferase required for the conversion of demethylmenaquinol (DMKH2) to menaquinol (MKH2).</text>
</comment>
<evidence type="ECO:0000256" key="4">
    <source>
        <dbReference type="HAMAP-Rule" id="MF_01813"/>
    </source>
</evidence>
<feature type="binding site" evidence="4">
    <location>
        <position position="118"/>
    </location>
    <ligand>
        <name>S-adenosyl-L-methionine</name>
        <dbReference type="ChEBI" id="CHEBI:59789"/>
    </ligand>
</feature>
<sequence length="230" mass="25679">MRANLDKNPHDVKSMFNAVAKHYDLVNFLASLGQEKFWRRHVARAVVTRPGMRILDVAAGTGASSIKFVKAGAEVVAADFSEGMIAEGRRRHPEIDFQQADAMNLQFEANSFDAVTISFGLRNVADPDKALAEFYRVVRPGGHVVICEFSRPTWAPFRTLYQFFLARILPPIAKLASSDAVAYDYLTESILAWPAQREFAAHLKQAGFERLQLKNLTGGIVALHRGYKLK</sequence>
<dbReference type="InterPro" id="IPR023576">
    <property type="entry name" value="UbiE/COQ5_MeTrFase_CS"/>
</dbReference>
<dbReference type="SUPFAM" id="SSF53335">
    <property type="entry name" value="S-adenosyl-L-methionine-dependent methyltransferases"/>
    <property type="match status" value="1"/>
</dbReference>
<dbReference type="AlphaFoldDB" id="A0A7K0K0P6"/>
<dbReference type="UniPathway" id="UPA00079">
    <property type="reaction ID" value="UER00169"/>
</dbReference>
<dbReference type="Pfam" id="PF01209">
    <property type="entry name" value="Ubie_methyltran"/>
    <property type="match status" value="1"/>
</dbReference>
<dbReference type="EMBL" id="VUMY01000002">
    <property type="protein sequence ID" value="MST49014.1"/>
    <property type="molecule type" value="Genomic_DNA"/>
</dbReference>
<dbReference type="Gene3D" id="3.40.50.150">
    <property type="entry name" value="Vaccinia Virus protein VP39"/>
    <property type="match status" value="1"/>
</dbReference>
<dbReference type="InterPro" id="IPR029063">
    <property type="entry name" value="SAM-dependent_MTases_sf"/>
</dbReference>
<keyword evidence="4" id="KW-0474">Menaquinone biosynthesis</keyword>
<comment type="catalytic activity">
    <reaction evidence="4">
        <text>a 2-demethylmenaquinol + S-adenosyl-L-methionine = a menaquinol + S-adenosyl-L-homocysteine + H(+)</text>
        <dbReference type="Rhea" id="RHEA:42640"/>
        <dbReference type="Rhea" id="RHEA-COMP:9539"/>
        <dbReference type="Rhea" id="RHEA-COMP:9563"/>
        <dbReference type="ChEBI" id="CHEBI:15378"/>
        <dbReference type="ChEBI" id="CHEBI:18151"/>
        <dbReference type="ChEBI" id="CHEBI:55437"/>
        <dbReference type="ChEBI" id="CHEBI:57856"/>
        <dbReference type="ChEBI" id="CHEBI:59789"/>
        <dbReference type="EC" id="2.1.1.163"/>
    </reaction>
</comment>
<dbReference type="GO" id="GO:0043770">
    <property type="term" value="F:demethylmenaquinone methyltransferase activity"/>
    <property type="evidence" value="ECO:0007669"/>
    <property type="project" value="UniProtKB-UniRule"/>
</dbReference>
<evidence type="ECO:0000313" key="6">
    <source>
        <dbReference type="Proteomes" id="UP000442535"/>
    </source>
</evidence>
<keyword evidence="1 4" id="KW-0489">Methyltransferase</keyword>